<gene>
    <name evidence="2" type="ORF">ACFOHV_08605</name>
</gene>
<dbReference type="Pfam" id="PF08241">
    <property type="entry name" value="Methyltransf_11"/>
    <property type="match status" value="1"/>
</dbReference>
<sequence length="234" mass="27028">MNREATNRIRFIIEDLLPPVLKDSFLFLWMAKRVWGEHIVHLAEFRERAPFLTEEEYEALYRNHPRVHAGTDNSKACIERICQSIAGESVCDVGCGTGALLTSIRDANPALVRLTGVDFVIDDASALPGVEYVAAKIEALPFATGEFDTVVCTHVIEHLLDYRQAVQELRRIARKRLIIVVPREREYRYTFNPHFNFFPYVHSFLRAMHPIPESYHCMDIGRDIYYCEDRPCVL</sequence>
<dbReference type="EMBL" id="JBHRTG010000007">
    <property type="protein sequence ID" value="MFC3163337.1"/>
    <property type="molecule type" value="Genomic_DNA"/>
</dbReference>
<dbReference type="EC" id="2.1.1.-" evidence="2"/>
<dbReference type="InterPro" id="IPR029063">
    <property type="entry name" value="SAM-dependent_MTases_sf"/>
</dbReference>
<name>A0ABV7I4E3_9HYPH</name>
<dbReference type="GO" id="GO:0032259">
    <property type="term" value="P:methylation"/>
    <property type="evidence" value="ECO:0007669"/>
    <property type="project" value="UniProtKB-KW"/>
</dbReference>
<dbReference type="InterPro" id="IPR013216">
    <property type="entry name" value="Methyltransf_11"/>
</dbReference>
<evidence type="ECO:0000259" key="1">
    <source>
        <dbReference type="Pfam" id="PF08241"/>
    </source>
</evidence>
<keyword evidence="3" id="KW-1185">Reference proteome</keyword>
<dbReference type="Proteomes" id="UP001595647">
    <property type="component" value="Unassembled WGS sequence"/>
</dbReference>
<dbReference type="RefSeq" id="WP_182305640.1">
    <property type="nucleotide sequence ID" value="NZ_CP059896.1"/>
</dbReference>
<dbReference type="PANTHER" id="PTHR43591">
    <property type="entry name" value="METHYLTRANSFERASE"/>
    <property type="match status" value="1"/>
</dbReference>
<dbReference type="PANTHER" id="PTHR43591:SF24">
    <property type="entry name" value="2-METHOXY-6-POLYPRENYL-1,4-BENZOQUINOL METHYLASE, MITOCHONDRIAL"/>
    <property type="match status" value="1"/>
</dbReference>
<keyword evidence="2" id="KW-0489">Methyltransferase</keyword>
<reference evidence="3" key="1">
    <citation type="journal article" date="2019" name="Int. J. Syst. Evol. Microbiol.">
        <title>The Global Catalogue of Microorganisms (GCM) 10K type strain sequencing project: providing services to taxonomists for standard genome sequencing and annotation.</title>
        <authorList>
            <consortium name="The Broad Institute Genomics Platform"/>
            <consortium name="The Broad Institute Genome Sequencing Center for Infectious Disease"/>
            <person name="Wu L."/>
            <person name="Ma J."/>
        </authorList>
    </citation>
    <scope>NUCLEOTIDE SEQUENCE [LARGE SCALE GENOMIC DNA]</scope>
    <source>
        <strain evidence="3">KCTC 52231</strain>
    </source>
</reference>
<evidence type="ECO:0000313" key="2">
    <source>
        <dbReference type="EMBL" id="MFC3163337.1"/>
    </source>
</evidence>
<evidence type="ECO:0000313" key="3">
    <source>
        <dbReference type="Proteomes" id="UP001595647"/>
    </source>
</evidence>
<protein>
    <submittedName>
        <fullName evidence="2">Class I SAM-dependent methyltransferase</fullName>
        <ecNumber evidence="2">2.1.1.-</ecNumber>
    </submittedName>
</protein>
<organism evidence="2 3">
    <name type="scientific">Ciceribacter thiooxidans</name>
    <dbReference type="NCBI Taxonomy" id="1969821"/>
    <lineage>
        <taxon>Bacteria</taxon>
        <taxon>Pseudomonadati</taxon>
        <taxon>Pseudomonadota</taxon>
        <taxon>Alphaproteobacteria</taxon>
        <taxon>Hyphomicrobiales</taxon>
        <taxon>Rhizobiaceae</taxon>
        <taxon>Ciceribacter</taxon>
    </lineage>
</organism>
<accession>A0ABV7I4E3</accession>
<dbReference type="CDD" id="cd02440">
    <property type="entry name" value="AdoMet_MTases"/>
    <property type="match status" value="1"/>
</dbReference>
<dbReference type="SUPFAM" id="SSF53335">
    <property type="entry name" value="S-adenosyl-L-methionine-dependent methyltransferases"/>
    <property type="match status" value="1"/>
</dbReference>
<comment type="caution">
    <text evidence="2">The sequence shown here is derived from an EMBL/GenBank/DDBJ whole genome shotgun (WGS) entry which is preliminary data.</text>
</comment>
<keyword evidence="2" id="KW-0808">Transferase</keyword>
<dbReference type="GO" id="GO:0008168">
    <property type="term" value="F:methyltransferase activity"/>
    <property type="evidence" value="ECO:0007669"/>
    <property type="project" value="UniProtKB-KW"/>
</dbReference>
<dbReference type="Gene3D" id="3.40.50.150">
    <property type="entry name" value="Vaccinia Virus protein VP39"/>
    <property type="match status" value="1"/>
</dbReference>
<feature type="domain" description="Methyltransferase type 11" evidence="1">
    <location>
        <begin position="92"/>
        <end position="175"/>
    </location>
</feature>
<proteinExistence type="predicted"/>